<evidence type="ECO:0000259" key="2">
    <source>
        <dbReference type="Pfam" id="PF25545"/>
    </source>
</evidence>
<dbReference type="Proteomes" id="UP000799440">
    <property type="component" value="Unassembled WGS sequence"/>
</dbReference>
<dbReference type="Pfam" id="PF25545">
    <property type="entry name" value="DUF7924"/>
    <property type="match status" value="1"/>
</dbReference>
<dbReference type="InterPro" id="IPR057684">
    <property type="entry name" value="DUF7924"/>
</dbReference>
<feature type="non-terminal residue" evidence="3">
    <location>
        <position position="1"/>
    </location>
</feature>
<keyword evidence="4" id="KW-1185">Reference proteome</keyword>
<sequence>PRSKRPKLGQHEQPQSYHQFVTNVPEYLGICNPRVLEDIKKFARGGGPDLSDLRNCPAPTSSPPVAMSSSKSTFLSGRRSSGTTITARTSSAYDRDFCQKLVDGGVYTAGYRDPITGEASKHPTNHKELREVLARPRESASPSTSEFEAYWQADVDARKEKQVSESIVPLIEGKIPDGRCRSGDILFNNLKPLTESNDLKSAKPDIYYGARPEQIHKSTRHDLGGYIVPSTESDLPVAPNFFFAVKGPDGSPAVAERQATYESALGARAMHKLQSYGKEKHSYDGKAHTLSATYCQGTLKLYTSHVEAPGQPGGPPSYHMTKLRSVAMDDSIESYKEGTRTYRNARDWCKKERDEMIREANQR</sequence>
<evidence type="ECO:0000256" key="1">
    <source>
        <dbReference type="SAM" id="MobiDB-lite"/>
    </source>
</evidence>
<evidence type="ECO:0000313" key="3">
    <source>
        <dbReference type="EMBL" id="KAF2741707.1"/>
    </source>
</evidence>
<dbReference type="OrthoDB" id="5336565at2759"/>
<feature type="non-terminal residue" evidence="3">
    <location>
        <position position="363"/>
    </location>
</feature>
<feature type="compositionally biased region" description="Low complexity" evidence="1">
    <location>
        <begin position="57"/>
        <end position="73"/>
    </location>
</feature>
<gene>
    <name evidence="3" type="ORF">M011DRAFT_372136</name>
</gene>
<feature type="region of interest" description="Disordered" evidence="1">
    <location>
        <begin position="45"/>
        <end position="79"/>
    </location>
</feature>
<evidence type="ECO:0000313" key="4">
    <source>
        <dbReference type="Proteomes" id="UP000799440"/>
    </source>
</evidence>
<dbReference type="AlphaFoldDB" id="A0A6A6UXJ3"/>
<dbReference type="EMBL" id="MU006629">
    <property type="protein sequence ID" value="KAF2741707.1"/>
    <property type="molecule type" value="Genomic_DNA"/>
</dbReference>
<protein>
    <recommendedName>
        <fullName evidence="2">DUF7924 domain-containing protein</fullName>
    </recommendedName>
</protein>
<feature type="domain" description="DUF7924" evidence="2">
    <location>
        <begin position="162"/>
        <end position="360"/>
    </location>
</feature>
<reference evidence="3" key="1">
    <citation type="journal article" date="2020" name="Stud. Mycol.">
        <title>101 Dothideomycetes genomes: a test case for predicting lifestyles and emergence of pathogens.</title>
        <authorList>
            <person name="Haridas S."/>
            <person name="Albert R."/>
            <person name="Binder M."/>
            <person name="Bloem J."/>
            <person name="Labutti K."/>
            <person name="Salamov A."/>
            <person name="Andreopoulos B."/>
            <person name="Baker S."/>
            <person name="Barry K."/>
            <person name="Bills G."/>
            <person name="Bluhm B."/>
            <person name="Cannon C."/>
            <person name="Castanera R."/>
            <person name="Culley D."/>
            <person name="Daum C."/>
            <person name="Ezra D."/>
            <person name="Gonzalez J."/>
            <person name="Henrissat B."/>
            <person name="Kuo A."/>
            <person name="Liang C."/>
            <person name="Lipzen A."/>
            <person name="Lutzoni F."/>
            <person name="Magnuson J."/>
            <person name="Mondo S."/>
            <person name="Nolan M."/>
            <person name="Ohm R."/>
            <person name="Pangilinan J."/>
            <person name="Park H.-J."/>
            <person name="Ramirez L."/>
            <person name="Alfaro M."/>
            <person name="Sun H."/>
            <person name="Tritt A."/>
            <person name="Yoshinaga Y."/>
            <person name="Zwiers L.-H."/>
            <person name="Turgeon B."/>
            <person name="Goodwin S."/>
            <person name="Spatafora J."/>
            <person name="Crous P."/>
            <person name="Grigoriev I."/>
        </authorList>
    </citation>
    <scope>NUCLEOTIDE SEQUENCE</scope>
    <source>
        <strain evidence="3">CBS 119925</strain>
    </source>
</reference>
<accession>A0A6A6UXJ3</accession>
<organism evidence="3 4">
    <name type="scientific">Sporormia fimetaria CBS 119925</name>
    <dbReference type="NCBI Taxonomy" id="1340428"/>
    <lineage>
        <taxon>Eukaryota</taxon>
        <taxon>Fungi</taxon>
        <taxon>Dikarya</taxon>
        <taxon>Ascomycota</taxon>
        <taxon>Pezizomycotina</taxon>
        <taxon>Dothideomycetes</taxon>
        <taxon>Pleosporomycetidae</taxon>
        <taxon>Pleosporales</taxon>
        <taxon>Sporormiaceae</taxon>
        <taxon>Sporormia</taxon>
    </lineage>
</organism>
<proteinExistence type="predicted"/>
<name>A0A6A6UXJ3_9PLEO</name>